<dbReference type="Proteomes" id="UP000290567">
    <property type="component" value="Unassembled WGS sequence"/>
</dbReference>
<dbReference type="Gene3D" id="3.90.1150.10">
    <property type="entry name" value="Aspartate Aminotransferase, domain 1"/>
    <property type="match status" value="1"/>
</dbReference>
<evidence type="ECO:0000313" key="2">
    <source>
        <dbReference type="EMBL" id="GCF93621.1"/>
    </source>
</evidence>
<feature type="domain" description="Aminotransferase class V" evidence="1">
    <location>
        <begin position="29"/>
        <end position="399"/>
    </location>
</feature>
<dbReference type="Gene3D" id="3.40.640.10">
    <property type="entry name" value="Type I PLP-dependent aspartate aminotransferase-like (Major domain)"/>
    <property type="match status" value="1"/>
</dbReference>
<keyword evidence="3" id="KW-1185">Reference proteome</keyword>
<name>A0A4P5PBF3_9ENTE</name>
<organism evidence="2 3">
    <name type="scientific">Enterococcus florum</name>
    <dbReference type="NCBI Taxonomy" id="2480627"/>
    <lineage>
        <taxon>Bacteria</taxon>
        <taxon>Bacillati</taxon>
        <taxon>Bacillota</taxon>
        <taxon>Bacilli</taxon>
        <taxon>Lactobacillales</taxon>
        <taxon>Enterococcaceae</taxon>
        <taxon>Enterococcus</taxon>
    </lineage>
</organism>
<evidence type="ECO:0000313" key="3">
    <source>
        <dbReference type="Proteomes" id="UP000290567"/>
    </source>
</evidence>
<dbReference type="AlphaFoldDB" id="A0A4P5PBF3"/>
<dbReference type="OrthoDB" id="9804366at2"/>
<protein>
    <submittedName>
        <fullName evidence="2">Cysteine desulfurase-like protein</fullName>
    </submittedName>
</protein>
<gene>
    <name evidence="2" type="ORF">NRIC_15120</name>
</gene>
<dbReference type="GO" id="GO:0003824">
    <property type="term" value="F:catalytic activity"/>
    <property type="evidence" value="ECO:0007669"/>
    <property type="project" value="UniProtKB-ARBA"/>
</dbReference>
<dbReference type="InterPro" id="IPR015422">
    <property type="entry name" value="PyrdxlP-dep_Trfase_small"/>
</dbReference>
<dbReference type="InterPro" id="IPR011340">
    <property type="entry name" value="Cys_dSase-rel"/>
</dbReference>
<dbReference type="InterPro" id="IPR015421">
    <property type="entry name" value="PyrdxlP-dep_Trfase_major"/>
</dbReference>
<dbReference type="PANTHER" id="PTHR43586:SF21">
    <property type="entry name" value="PYRIDOXAL PHOSPHATE (PLP)-DEPENDENT ASPARTATE AMINOTRANSFERASE SUPERFAMILY"/>
    <property type="match status" value="1"/>
</dbReference>
<accession>A0A4P5PBF3</accession>
<comment type="caution">
    <text evidence="2">The sequence shown here is derived from an EMBL/GenBank/DDBJ whole genome shotgun (WGS) entry which is preliminary data.</text>
</comment>
<dbReference type="InterPro" id="IPR015424">
    <property type="entry name" value="PyrdxlP-dep_Trfase"/>
</dbReference>
<dbReference type="RefSeq" id="WP_146622077.1">
    <property type="nucleotide sequence ID" value="NZ_BJCC01000012.1"/>
</dbReference>
<dbReference type="PANTHER" id="PTHR43586">
    <property type="entry name" value="CYSTEINE DESULFURASE"/>
    <property type="match status" value="1"/>
</dbReference>
<proteinExistence type="predicted"/>
<dbReference type="EMBL" id="BJCC01000012">
    <property type="protein sequence ID" value="GCF93621.1"/>
    <property type="molecule type" value="Genomic_DNA"/>
</dbReference>
<dbReference type="SUPFAM" id="SSF53383">
    <property type="entry name" value="PLP-dependent transferases"/>
    <property type="match status" value="1"/>
</dbReference>
<evidence type="ECO:0000259" key="1">
    <source>
        <dbReference type="Pfam" id="PF00266"/>
    </source>
</evidence>
<dbReference type="Pfam" id="PF00266">
    <property type="entry name" value="Aminotran_5"/>
    <property type="match status" value="1"/>
</dbReference>
<reference evidence="3" key="1">
    <citation type="submission" date="2019-02" db="EMBL/GenBank/DDBJ databases">
        <title>Draft genome sequence of Enterococcus sp. Gos25-1.</title>
        <authorList>
            <person name="Tanaka N."/>
            <person name="Shiwa Y."/>
            <person name="Fujita N."/>
        </authorList>
    </citation>
    <scope>NUCLEOTIDE SEQUENCE [LARGE SCALE GENOMIC DNA]</scope>
    <source>
        <strain evidence="3">Gos25-1</strain>
    </source>
</reference>
<dbReference type="InterPro" id="IPR000192">
    <property type="entry name" value="Aminotrans_V_dom"/>
</dbReference>
<dbReference type="NCBIfam" id="TIGR01976">
    <property type="entry name" value="am_tr_V_VC1184"/>
    <property type="match status" value="1"/>
</dbReference>
<sequence>MDASVFPIEEVRNKFPALKRTHHGKPVAYFDGPGGSQFLESAIEKINVYMRSGAANLHGNFPTSHETEALIQQAKEDIAALFNADPTEIAFGPNATTMMFHVSRALANQWESGDEILLTELEHHSNIDSWRRAAEDRNVTVKYVPLNTETLELELDQLDELITDRTKLVAVGHASNCVGTITDIKYISEKAKKVGALVAVDAVHSIPHMYADMQELGIDMLFSSAYKFFAAHVGMAVIRKDLFESLDIYKVVPAPGNVPDRLEMGTQNHEGIPAVSAAIEFIASLGTGESLRDRLMSGYRTIEVYENFLAERIREAMASIEGITLFQSTQPKTPTIAFRAEGITPKEFCIQMCENHSVFIAEGDFYARTLAERLGIDQTGGFIRAGIAPYNTVEEVDRFIEGVKSIMASL</sequence>